<dbReference type="OrthoDB" id="1099963at2"/>
<dbReference type="InterPro" id="IPR032508">
    <property type="entry name" value="FecR_C"/>
</dbReference>
<reference evidence="4 5" key="1">
    <citation type="submission" date="2019-03" db="EMBL/GenBank/DDBJ databases">
        <title>Genomic Encyclopedia of Archaeal and Bacterial Type Strains, Phase II (KMG-II): from individual species to whole genera.</title>
        <authorList>
            <person name="Goeker M."/>
        </authorList>
    </citation>
    <scope>NUCLEOTIDE SEQUENCE [LARGE SCALE GENOMIC DNA]</scope>
    <source>
        <strain evidence="4 5">DSM 28353</strain>
    </source>
</reference>
<proteinExistence type="predicted"/>
<dbReference type="EMBL" id="SNYV01000013">
    <property type="protein sequence ID" value="TDQ78231.1"/>
    <property type="molecule type" value="Genomic_DNA"/>
</dbReference>
<feature type="domain" description="FecR protein" evidence="2">
    <location>
        <begin position="170"/>
        <end position="262"/>
    </location>
</feature>
<comment type="caution">
    <text evidence="4">The sequence shown here is derived from an EMBL/GenBank/DDBJ whole genome shotgun (WGS) entry which is preliminary data.</text>
</comment>
<dbReference type="InterPro" id="IPR012373">
    <property type="entry name" value="Ferrdict_sens_TM"/>
</dbReference>
<dbReference type="Gene3D" id="3.55.50.30">
    <property type="match status" value="1"/>
</dbReference>
<evidence type="ECO:0000259" key="3">
    <source>
        <dbReference type="Pfam" id="PF16344"/>
    </source>
</evidence>
<accession>A0A4R6WIQ3</accession>
<protein>
    <submittedName>
        <fullName evidence="4">FecR family protein</fullName>
    </submittedName>
</protein>
<dbReference type="PANTHER" id="PTHR30273">
    <property type="entry name" value="PERIPLASMIC SIGNAL SENSOR AND SIGMA FACTOR ACTIVATOR FECR-RELATED"/>
    <property type="match status" value="1"/>
</dbReference>
<dbReference type="RefSeq" id="WP_133584472.1">
    <property type="nucleotide sequence ID" value="NZ_SNYV01000013.1"/>
</dbReference>
<sequence length="376" mass="43004">MKDTKLQELIQRYIDGTATVTEQQELLNWYRSKDHTQVEWTDTEEVEDILDRVLLKTKQEIGVRVHSQTSRFKSFPWTRVAIAASILLALGIAWISHYHKVPKTEASLVQTEIIPGVDKAILKMHDGNSIDLETHHKGKIGSSLYTVSDGQLKLNDPEHTEDVTPKYTSLETPKGAQYHMTLPDGTKVILNAQSVIRFTLPFIGAQRKVSIEGEVYFDVVKDKNRPFIVTAQQSQIEVLGTQFNINAYDKNHLRASLLEGVIQLNTPKTKMKLVPGQVADIHNENGTIDLIKVDLNSELSWTKGYFDFKDMPIRNIMQQLARWYDIEVQYEGEMSDKEYSARILRRDNIKDILNKLEATQTIRFKTIGRKVIVMAP</sequence>
<keyword evidence="1" id="KW-0472">Membrane</keyword>
<feature type="transmembrane region" description="Helical" evidence="1">
    <location>
        <begin position="77"/>
        <end position="95"/>
    </location>
</feature>
<evidence type="ECO:0000256" key="1">
    <source>
        <dbReference type="SAM" id="Phobius"/>
    </source>
</evidence>
<evidence type="ECO:0000313" key="5">
    <source>
        <dbReference type="Proteomes" id="UP000295292"/>
    </source>
</evidence>
<dbReference type="Pfam" id="PF16344">
    <property type="entry name" value="FecR_C"/>
    <property type="match status" value="1"/>
</dbReference>
<name>A0A4R6WIQ3_9SPHI</name>
<dbReference type="InterPro" id="IPR006860">
    <property type="entry name" value="FecR"/>
</dbReference>
<keyword evidence="5" id="KW-1185">Reference proteome</keyword>
<gene>
    <name evidence="4" type="ORF">CLV99_2211</name>
</gene>
<feature type="domain" description="Protein FecR C-terminal" evidence="3">
    <location>
        <begin position="305"/>
        <end position="373"/>
    </location>
</feature>
<evidence type="ECO:0000259" key="2">
    <source>
        <dbReference type="Pfam" id="PF04773"/>
    </source>
</evidence>
<dbReference type="PIRSF" id="PIRSF018266">
    <property type="entry name" value="FecR"/>
    <property type="match status" value="1"/>
</dbReference>
<dbReference type="Pfam" id="PF04773">
    <property type="entry name" value="FecR"/>
    <property type="match status" value="1"/>
</dbReference>
<dbReference type="AlphaFoldDB" id="A0A4R6WIQ3"/>
<dbReference type="Gene3D" id="2.60.120.1440">
    <property type="match status" value="1"/>
</dbReference>
<keyword evidence="1" id="KW-1133">Transmembrane helix</keyword>
<keyword evidence="1" id="KW-0812">Transmembrane</keyword>
<organism evidence="4 5">
    <name type="scientific">Sphingobacterium yanglingense</name>
    <dbReference type="NCBI Taxonomy" id="1437280"/>
    <lineage>
        <taxon>Bacteria</taxon>
        <taxon>Pseudomonadati</taxon>
        <taxon>Bacteroidota</taxon>
        <taxon>Sphingobacteriia</taxon>
        <taxon>Sphingobacteriales</taxon>
        <taxon>Sphingobacteriaceae</taxon>
        <taxon>Sphingobacterium</taxon>
    </lineage>
</organism>
<dbReference type="GO" id="GO:0016989">
    <property type="term" value="F:sigma factor antagonist activity"/>
    <property type="evidence" value="ECO:0007669"/>
    <property type="project" value="TreeGrafter"/>
</dbReference>
<dbReference type="PANTHER" id="PTHR30273:SF2">
    <property type="entry name" value="PROTEIN FECR"/>
    <property type="match status" value="1"/>
</dbReference>
<dbReference type="Proteomes" id="UP000295292">
    <property type="component" value="Unassembled WGS sequence"/>
</dbReference>
<evidence type="ECO:0000313" key="4">
    <source>
        <dbReference type="EMBL" id="TDQ78231.1"/>
    </source>
</evidence>